<proteinExistence type="predicted"/>
<accession>A0AAV0WHJ5</accession>
<dbReference type="AlphaFoldDB" id="A0AAV0WHJ5"/>
<reference evidence="1 2" key="1">
    <citation type="submission" date="2023-01" db="EMBL/GenBank/DDBJ databases">
        <authorList>
            <person name="Whitehead M."/>
        </authorList>
    </citation>
    <scope>NUCLEOTIDE SEQUENCE [LARGE SCALE GENOMIC DNA]</scope>
</reference>
<gene>
    <name evidence="1" type="ORF">MEUPH1_LOCUS11014</name>
</gene>
<protein>
    <submittedName>
        <fullName evidence="1">Uncharacterized protein</fullName>
    </submittedName>
</protein>
<dbReference type="Proteomes" id="UP001160148">
    <property type="component" value="Unassembled WGS sequence"/>
</dbReference>
<sequence length="90" mass="10289">MYPTKLPTKIKKTCVPTSDGVTCKHLFSTKMWLEDDIAITGAACVILSLEYKKRKKKVYWICPSILTKKQYSGSDLMIDLNVLTLIYLEN</sequence>
<keyword evidence="2" id="KW-1185">Reference proteome</keyword>
<name>A0AAV0WHJ5_9HEMI</name>
<comment type="caution">
    <text evidence="1">The sequence shown here is derived from an EMBL/GenBank/DDBJ whole genome shotgun (WGS) entry which is preliminary data.</text>
</comment>
<evidence type="ECO:0000313" key="1">
    <source>
        <dbReference type="EMBL" id="CAI6355122.1"/>
    </source>
</evidence>
<organism evidence="1 2">
    <name type="scientific">Macrosiphum euphorbiae</name>
    <name type="common">potato aphid</name>
    <dbReference type="NCBI Taxonomy" id="13131"/>
    <lineage>
        <taxon>Eukaryota</taxon>
        <taxon>Metazoa</taxon>
        <taxon>Ecdysozoa</taxon>
        <taxon>Arthropoda</taxon>
        <taxon>Hexapoda</taxon>
        <taxon>Insecta</taxon>
        <taxon>Pterygota</taxon>
        <taxon>Neoptera</taxon>
        <taxon>Paraneoptera</taxon>
        <taxon>Hemiptera</taxon>
        <taxon>Sternorrhyncha</taxon>
        <taxon>Aphidomorpha</taxon>
        <taxon>Aphidoidea</taxon>
        <taxon>Aphididae</taxon>
        <taxon>Macrosiphini</taxon>
        <taxon>Macrosiphum</taxon>
    </lineage>
</organism>
<dbReference type="EMBL" id="CARXXK010000002">
    <property type="protein sequence ID" value="CAI6355122.1"/>
    <property type="molecule type" value="Genomic_DNA"/>
</dbReference>
<evidence type="ECO:0000313" key="2">
    <source>
        <dbReference type="Proteomes" id="UP001160148"/>
    </source>
</evidence>